<protein>
    <submittedName>
        <fullName evidence="2">Uncharacterized protein</fullName>
    </submittedName>
</protein>
<dbReference type="Proteomes" id="UP000675880">
    <property type="component" value="Unassembled WGS sequence"/>
</dbReference>
<comment type="caution">
    <text evidence="2">The sequence shown here is derived from an EMBL/GenBank/DDBJ whole genome shotgun (WGS) entry which is preliminary data.</text>
</comment>
<dbReference type="RefSeq" id="WP_213041487.1">
    <property type="nucleotide sequence ID" value="NZ_CAJNBJ010000002.1"/>
</dbReference>
<name>A0ABM8R098_9BACT</name>
<sequence length="115" mass="12448">MERRAASHTEEEEMNQRRRLLGLARKGDPKAISKLFELYQVRVLNGEMLSKLNKSYYKAAAAQEQKAAQVPAKAAKSAQATHGSAKGSSKKPAALAAPATKVKSTKSAAPQKRTK</sequence>
<evidence type="ECO:0000313" key="3">
    <source>
        <dbReference type="Proteomes" id="UP000675880"/>
    </source>
</evidence>
<evidence type="ECO:0000256" key="1">
    <source>
        <dbReference type="SAM" id="MobiDB-lite"/>
    </source>
</evidence>
<feature type="compositionally biased region" description="Low complexity" evidence="1">
    <location>
        <begin position="60"/>
        <end position="102"/>
    </location>
</feature>
<proteinExistence type="predicted"/>
<accession>A0ABM8R098</accession>
<gene>
    <name evidence="2" type="ORF">NSPZN2_100111</name>
</gene>
<reference evidence="2 3" key="1">
    <citation type="submission" date="2021-02" db="EMBL/GenBank/DDBJ databases">
        <authorList>
            <person name="Han P."/>
        </authorList>
    </citation>
    <scope>NUCLEOTIDE SEQUENCE [LARGE SCALE GENOMIC DNA]</scope>
    <source>
        <strain evidence="2">Candidatus Nitrospira sp. ZN2</strain>
    </source>
</reference>
<keyword evidence="3" id="KW-1185">Reference proteome</keyword>
<feature type="region of interest" description="Disordered" evidence="1">
    <location>
        <begin position="60"/>
        <end position="115"/>
    </location>
</feature>
<evidence type="ECO:0000313" key="2">
    <source>
        <dbReference type="EMBL" id="CAE6726187.1"/>
    </source>
</evidence>
<dbReference type="EMBL" id="CAJNBJ010000002">
    <property type="protein sequence ID" value="CAE6726187.1"/>
    <property type="molecule type" value="Genomic_DNA"/>
</dbReference>
<organism evidence="2 3">
    <name type="scientific">Nitrospira defluvii</name>
    <dbReference type="NCBI Taxonomy" id="330214"/>
    <lineage>
        <taxon>Bacteria</taxon>
        <taxon>Pseudomonadati</taxon>
        <taxon>Nitrospirota</taxon>
        <taxon>Nitrospiria</taxon>
        <taxon>Nitrospirales</taxon>
        <taxon>Nitrospiraceae</taxon>
        <taxon>Nitrospira</taxon>
    </lineage>
</organism>